<name>A0A0A1UBN2_ENTIV</name>
<dbReference type="Proteomes" id="UP000014680">
    <property type="component" value="Unassembled WGS sequence"/>
</dbReference>
<evidence type="ECO:0000259" key="1">
    <source>
        <dbReference type="Pfam" id="PF02141"/>
    </source>
</evidence>
<reference evidence="2 3" key="1">
    <citation type="submission" date="2012-10" db="EMBL/GenBank/DDBJ databases">
        <authorList>
            <person name="Zafar N."/>
            <person name="Inman J."/>
            <person name="Hall N."/>
            <person name="Lorenzi H."/>
            <person name="Caler E."/>
        </authorList>
    </citation>
    <scope>NUCLEOTIDE SEQUENCE [LARGE SCALE GENOMIC DNA]</scope>
    <source>
        <strain evidence="2 3">IP1</strain>
    </source>
</reference>
<dbReference type="InterPro" id="IPR043153">
    <property type="entry name" value="DENN_C"/>
</dbReference>
<proteinExistence type="predicted"/>
<organism evidence="2 3">
    <name type="scientific">Entamoeba invadens IP1</name>
    <dbReference type="NCBI Taxonomy" id="370355"/>
    <lineage>
        <taxon>Eukaryota</taxon>
        <taxon>Amoebozoa</taxon>
        <taxon>Evosea</taxon>
        <taxon>Archamoebae</taxon>
        <taxon>Mastigamoebida</taxon>
        <taxon>Entamoebidae</taxon>
        <taxon>Entamoeba</taxon>
    </lineage>
</organism>
<evidence type="ECO:0000313" key="3">
    <source>
        <dbReference type="Proteomes" id="UP000014680"/>
    </source>
</evidence>
<dbReference type="Gene3D" id="3.40.50.11500">
    <property type="match status" value="1"/>
</dbReference>
<dbReference type="OrthoDB" id="26613at2759"/>
<dbReference type="AlphaFoldDB" id="A0A0A1UBN2"/>
<keyword evidence="3" id="KW-1185">Reference proteome</keyword>
<dbReference type="GeneID" id="14891725"/>
<accession>A0A0A1UBN2</accession>
<dbReference type="EMBL" id="KB206332">
    <property type="protein sequence ID" value="ELP92636.1"/>
    <property type="molecule type" value="Genomic_DNA"/>
</dbReference>
<dbReference type="VEuPathDB" id="AmoebaDB:EIN_369580"/>
<gene>
    <name evidence="2" type="ORF">EIN_369580</name>
</gene>
<dbReference type="RefSeq" id="XP_004259407.1">
    <property type="nucleotide sequence ID" value="XM_004259359.1"/>
</dbReference>
<feature type="domain" description="cDENN" evidence="1">
    <location>
        <begin position="241"/>
        <end position="352"/>
    </location>
</feature>
<dbReference type="OMA" id="TINEVEW"/>
<evidence type="ECO:0000313" key="2">
    <source>
        <dbReference type="EMBL" id="ELP92636.1"/>
    </source>
</evidence>
<dbReference type="InterPro" id="IPR001194">
    <property type="entry name" value="cDENN_dom"/>
</dbReference>
<dbReference type="Pfam" id="PF02141">
    <property type="entry name" value="DENN"/>
    <property type="match status" value="1"/>
</dbReference>
<protein>
    <recommendedName>
        <fullName evidence="1">cDENN domain-containing protein</fullName>
    </recommendedName>
</protein>
<sequence length="717" mass="81926">MAQTRSGQGNMSYRIEIQLISCSFKTPVNNVFALCRVNRRLLKIQIPQKGCPQNAFVYILAVEDLPKVLFFSYFDINEISLGTTTIPIKEYYSLTKCYSIEKCGNVGEICIYLRIVQNTTTDIVNVAFYKGNVPMWKRGTFTLPFSYLNFPQKRVVQKTSPPPFVAFSPQHTYTTTPLKFPMKIGTKNVPPKVERSPSNAPTTINPFYQEQLYGVKLTQGISSIVFTMKTPLYYSVYYIIKNNNVPFINPMNSPGKLLESIGQVQLVTLFLSLVLNKRIALFSRSVTSVVFSVTQLLDCLCPLKYSHFSRAPAEYSDFENQGPFLLGIVSQQAEDDCVEYSSRGIICVNVDRGTVMGPMVAVPLSMQRDLFAALRVLKSAHDDRTYLAFRWYVAKLIEGVDEFIGFLWVSDSPRVVFDKEKYFLCFENDLFEFLTTFVKTAMFSEVLYRPEMLNEAKGWWGGLSFSEIYSTISDLTKNISLGGKVGDVARFSELMRSWDVEKKIKGVEIAPKGTNRFERAYLIEEERQTIQRPSEINWRRLNESLRKRRVRIGVCQALEELTGETLLVDQARFEGLSKIMNEVMEVSLKEKDDEVVGRIIDITDNITVSSGQKLVTRLRKLDVTNEAWRCVAERRLVASKSEVYGTINLVEYVSNFDKLPPDQKHRLRVFENTEATRVLGTVMDVMETLNVKSKIIEENILQITQMIPDQSMAHKSF</sequence>
<dbReference type="KEGG" id="eiv:EIN_369580"/>